<reference evidence="2 3" key="1">
    <citation type="submission" date="2018-10" db="EMBL/GenBank/DDBJ databases">
        <title>Genomic Encyclopedia of Archaeal and Bacterial Type Strains, Phase II (KMG-II): from individual species to whole genera.</title>
        <authorList>
            <person name="Goeker M."/>
        </authorList>
    </citation>
    <scope>NUCLEOTIDE SEQUENCE [LARGE SCALE GENOMIC DNA]</scope>
    <source>
        <strain evidence="2 3">DSM 235</strain>
    </source>
</reference>
<evidence type="ECO:0000256" key="1">
    <source>
        <dbReference type="SAM" id="MobiDB-lite"/>
    </source>
</evidence>
<feature type="compositionally biased region" description="Low complexity" evidence="1">
    <location>
        <begin position="21"/>
        <end position="30"/>
    </location>
</feature>
<evidence type="ECO:0000313" key="2">
    <source>
        <dbReference type="EMBL" id="RKT46803.1"/>
    </source>
</evidence>
<protein>
    <submittedName>
        <fullName evidence="2">Uncharacterized protein</fullName>
    </submittedName>
</protein>
<gene>
    <name evidence="2" type="ORF">BDD21_4340</name>
</gene>
<dbReference type="AlphaFoldDB" id="A0A495VDW8"/>
<feature type="compositionally biased region" description="Polar residues" evidence="1">
    <location>
        <begin position="35"/>
        <end position="46"/>
    </location>
</feature>
<organism evidence="2 3">
    <name type="scientific">Thiocapsa rosea</name>
    <dbReference type="NCBI Taxonomy" id="69360"/>
    <lineage>
        <taxon>Bacteria</taxon>
        <taxon>Pseudomonadati</taxon>
        <taxon>Pseudomonadota</taxon>
        <taxon>Gammaproteobacteria</taxon>
        <taxon>Chromatiales</taxon>
        <taxon>Chromatiaceae</taxon>
        <taxon>Thiocapsa</taxon>
    </lineage>
</organism>
<dbReference type="Proteomes" id="UP000274556">
    <property type="component" value="Unassembled WGS sequence"/>
</dbReference>
<name>A0A495VDW8_9GAMM</name>
<proteinExistence type="predicted"/>
<sequence length="344" mass="38306">MEKERARASVKAKAAKERGAPEGNRNAANGEENKGSVSTFDSSSQGKKPKRDAEYWIARLKRDAATDPKAGALLGSIEAGEISARQAAIDIGHVKPPDRGLLFENQRETRDDGADPTAARRFYLVRAQLGSAYCRLAEEPHARPSALDAALARALQTTRLSQIPVRALALVLVDFWWDNPRDRGKMDRKELLRHKREPKVLRGVKFKPLKKNTLPKPFDKMGGARMTHSGLIEVADDSKVLFLARAGETLERRAFFAYWLRHTTAGLLPLVILHYHPSHKGVHAQANCRSDRDYTERQLPGAPELALRTPAGIDPADQNGRFHLIHIFCERCGIQIAPNDDQLL</sequence>
<feature type="region of interest" description="Disordered" evidence="1">
    <location>
        <begin position="1"/>
        <end position="51"/>
    </location>
</feature>
<comment type="caution">
    <text evidence="2">The sequence shown here is derived from an EMBL/GenBank/DDBJ whole genome shotgun (WGS) entry which is preliminary data.</text>
</comment>
<evidence type="ECO:0000313" key="3">
    <source>
        <dbReference type="Proteomes" id="UP000274556"/>
    </source>
</evidence>
<dbReference type="EMBL" id="RBXL01000001">
    <property type="protein sequence ID" value="RKT46803.1"/>
    <property type="molecule type" value="Genomic_DNA"/>
</dbReference>
<keyword evidence="3" id="KW-1185">Reference proteome</keyword>
<accession>A0A495VDW8</accession>